<reference evidence="6" key="1">
    <citation type="submission" date="2013-04" db="EMBL/GenBank/DDBJ databases">
        <authorList>
            <person name="Harkins D.M."/>
            <person name="Durkin A.S."/>
            <person name="Selengut J.D."/>
            <person name="Sanka R."/>
            <person name="DePew J."/>
            <person name="Purushe J."/>
            <person name="Ahmed A."/>
            <person name="van der Linden H."/>
            <person name="Goris M.G.A."/>
            <person name="Hartskeerl R.A."/>
            <person name="Vinetz J.M."/>
            <person name="Sutton G.G."/>
            <person name="Nelson W.C."/>
            <person name="Fouts D.E."/>
        </authorList>
    </citation>
    <scope>NUCLEOTIDE SEQUENCE [LARGE SCALE GENOMIC DNA]</scope>
    <source>
        <strain evidence="6">BUT 6</strain>
    </source>
</reference>
<dbReference type="InterPro" id="IPR009056">
    <property type="entry name" value="Cyt_c-like_dom"/>
</dbReference>
<evidence type="ECO:0000259" key="5">
    <source>
        <dbReference type="PROSITE" id="PS51007"/>
    </source>
</evidence>
<proteinExistence type="predicted"/>
<dbReference type="Proteomes" id="UP000014540">
    <property type="component" value="Unassembled WGS sequence"/>
</dbReference>
<keyword evidence="3 4" id="KW-0408">Iron</keyword>
<evidence type="ECO:0000313" key="6">
    <source>
        <dbReference type="EMBL" id="EPG73066.1"/>
    </source>
</evidence>
<dbReference type="Pfam" id="PF00034">
    <property type="entry name" value="Cytochrom_C"/>
    <property type="match status" value="1"/>
</dbReference>
<gene>
    <name evidence="6" type="ORF">LEP1GSC058_3870</name>
</gene>
<dbReference type="GO" id="GO:0020037">
    <property type="term" value="F:heme binding"/>
    <property type="evidence" value="ECO:0007669"/>
    <property type="project" value="InterPro"/>
</dbReference>
<keyword evidence="2 4" id="KW-0479">Metal-binding</keyword>
<dbReference type="STRING" id="1193011.LEP1GSC058_3870"/>
<feature type="domain" description="Cytochrome c" evidence="5">
    <location>
        <begin position="69"/>
        <end position="158"/>
    </location>
</feature>
<dbReference type="GO" id="GO:0009055">
    <property type="term" value="F:electron transfer activity"/>
    <property type="evidence" value="ECO:0007669"/>
    <property type="project" value="InterPro"/>
</dbReference>
<keyword evidence="7" id="KW-1185">Reference proteome</keyword>
<name>S3URP0_9LEPT</name>
<dbReference type="EMBL" id="AKWZ02000010">
    <property type="protein sequence ID" value="EPG73066.1"/>
    <property type="molecule type" value="Genomic_DNA"/>
</dbReference>
<protein>
    <submittedName>
        <fullName evidence="6">Cytochrome C</fullName>
    </submittedName>
</protein>
<evidence type="ECO:0000256" key="2">
    <source>
        <dbReference type="ARBA" id="ARBA00022723"/>
    </source>
</evidence>
<organism evidence="6 7">
    <name type="scientific">Leptospira fainei serovar Hurstbridge str. BUT 6</name>
    <dbReference type="NCBI Taxonomy" id="1193011"/>
    <lineage>
        <taxon>Bacteria</taxon>
        <taxon>Pseudomonadati</taxon>
        <taxon>Spirochaetota</taxon>
        <taxon>Spirochaetia</taxon>
        <taxon>Leptospirales</taxon>
        <taxon>Leptospiraceae</taxon>
        <taxon>Leptospira</taxon>
    </lineage>
</organism>
<dbReference type="InterPro" id="IPR036909">
    <property type="entry name" value="Cyt_c-like_dom_sf"/>
</dbReference>
<dbReference type="PROSITE" id="PS51007">
    <property type="entry name" value="CYTC"/>
    <property type="match status" value="1"/>
</dbReference>
<evidence type="ECO:0000256" key="4">
    <source>
        <dbReference type="PROSITE-ProRule" id="PRU00433"/>
    </source>
</evidence>
<evidence type="ECO:0000256" key="1">
    <source>
        <dbReference type="ARBA" id="ARBA00022617"/>
    </source>
</evidence>
<evidence type="ECO:0000313" key="7">
    <source>
        <dbReference type="Proteomes" id="UP000014540"/>
    </source>
</evidence>
<sequence>MTKKFLCFPILTEKDGTMKKEKSMKNRALLISASATVLALALVLNCGDKNESKKEAAAPAATAAPALTPELEQGKEIFAANCASCHGEKGAGDGLAAANLNPKPRNYKAPAKEWKNGPTEAGILKTLNNGIPGGTMVAFKYLGDDKLKLVAKYVIHLAQN</sequence>
<keyword evidence="1 4" id="KW-0349">Heme</keyword>
<dbReference type="GO" id="GO:0046872">
    <property type="term" value="F:metal ion binding"/>
    <property type="evidence" value="ECO:0007669"/>
    <property type="project" value="UniProtKB-KW"/>
</dbReference>
<evidence type="ECO:0000256" key="3">
    <source>
        <dbReference type="ARBA" id="ARBA00023004"/>
    </source>
</evidence>
<dbReference type="Gene3D" id="1.10.760.10">
    <property type="entry name" value="Cytochrome c-like domain"/>
    <property type="match status" value="1"/>
</dbReference>
<accession>S3URP0</accession>
<comment type="caution">
    <text evidence="6">The sequence shown here is derived from an EMBL/GenBank/DDBJ whole genome shotgun (WGS) entry which is preliminary data.</text>
</comment>
<dbReference type="AlphaFoldDB" id="S3URP0"/>
<dbReference type="SUPFAM" id="SSF46626">
    <property type="entry name" value="Cytochrome c"/>
    <property type="match status" value="1"/>
</dbReference>